<dbReference type="InterPro" id="IPR036691">
    <property type="entry name" value="Endo/exonu/phosph_ase_sf"/>
</dbReference>
<dbReference type="PANTHER" id="PTHR15822:SF24">
    <property type="entry name" value="ENDONUCLEASE_EXONUCLEASE_PHOSPHATASE DOMAIN-CONTAINING PROTEIN"/>
    <property type="match status" value="1"/>
</dbReference>
<dbReference type="GO" id="GO:0003697">
    <property type="term" value="F:single-stranded DNA binding"/>
    <property type="evidence" value="ECO:0007669"/>
    <property type="project" value="TreeGrafter"/>
</dbReference>
<comment type="caution">
    <text evidence="3">The sequence shown here is derived from an EMBL/GenBank/DDBJ whole genome shotgun (WGS) entry which is preliminary data.</text>
</comment>
<dbReference type="AlphaFoldDB" id="A0AAV5FCR2"/>
<evidence type="ECO:0000313" key="4">
    <source>
        <dbReference type="Proteomes" id="UP001054889"/>
    </source>
</evidence>
<organism evidence="3 4">
    <name type="scientific">Eleusine coracana subsp. coracana</name>
    <dbReference type="NCBI Taxonomy" id="191504"/>
    <lineage>
        <taxon>Eukaryota</taxon>
        <taxon>Viridiplantae</taxon>
        <taxon>Streptophyta</taxon>
        <taxon>Embryophyta</taxon>
        <taxon>Tracheophyta</taxon>
        <taxon>Spermatophyta</taxon>
        <taxon>Magnoliopsida</taxon>
        <taxon>Liliopsida</taxon>
        <taxon>Poales</taxon>
        <taxon>Poaceae</taxon>
        <taxon>PACMAD clade</taxon>
        <taxon>Chloridoideae</taxon>
        <taxon>Cynodonteae</taxon>
        <taxon>Eleusininae</taxon>
        <taxon>Eleusine</taxon>
    </lineage>
</organism>
<protein>
    <recommendedName>
        <fullName evidence="2">Endonuclease/exonuclease/phosphatase domain-containing protein</fullName>
    </recommendedName>
</protein>
<evidence type="ECO:0000313" key="3">
    <source>
        <dbReference type="EMBL" id="GJN32422.1"/>
    </source>
</evidence>
<reference evidence="3" key="1">
    <citation type="journal article" date="2018" name="DNA Res.">
        <title>Multiple hybrid de novo genome assembly of finger millet, an orphan allotetraploid crop.</title>
        <authorList>
            <person name="Hatakeyama M."/>
            <person name="Aluri S."/>
            <person name="Balachadran M.T."/>
            <person name="Sivarajan S.R."/>
            <person name="Patrignani A."/>
            <person name="Gruter S."/>
            <person name="Poveda L."/>
            <person name="Shimizu-Inatsugi R."/>
            <person name="Baeten J."/>
            <person name="Francoijs K.J."/>
            <person name="Nataraja K.N."/>
            <person name="Reddy Y.A.N."/>
            <person name="Phadnis S."/>
            <person name="Ravikumar R.L."/>
            <person name="Schlapbach R."/>
            <person name="Sreeman S.M."/>
            <person name="Shimizu K.K."/>
        </authorList>
    </citation>
    <scope>NUCLEOTIDE SEQUENCE</scope>
</reference>
<gene>
    <name evidence="3" type="primary">gb20931</name>
    <name evidence="3" type="ORF">PR202_gb20931</name>
</gene>
<sequence>MKWPKEIKFMTYNVWSRDDVFVHKRMQAIGSLVEKHDPDVIFFQEVTPYIRSIFESSAWWKEYNSAPVYTEEQATNQKQDFCLLLSKRPLENFAHCKFDSSSTGKGYLEADINPDPGSTLQPIHVATTQLERPAPPASMYYNERRAQVGQNNPKLISYYL</sequence>
<dbReference type="PANTHER" id="PTHR15822">
    <property type="entry name" value="TRAF AND TNF RECEPTOR-ASSOCIATED PROTEIN"/>
    <property type="match status" value="1"/>
</dbReference>
<evidence type="ECO:0000259" key="2">
    <source>
        <dbReference type="Pfam" id="PF03372"/>
    </source>
</evidence>
<dbReference type="InterPro" id="IPR051547">
    <property type="entry name" value="TDP2-like"/>
</dbReference>
<reference evidence="3" key="2">
    <citation type="submission" date="2021-12" db="EMBL/GenBank/DDBJ databases">
        <title>Resequencing data analysis of finger millet.</title>
        <authorList>
            <person name="Hatakeyama M."/>
            <person name="Aluri S."/>
            <person name="Balachadran M.T."/>
            <person name="Sivarajan S.R."/>
            <person name="Poveda L."/>
            <person name="Shimizu-Inatsugi R."/>
            <person name="Schlapbach R."/>
            <person name="Sreeman S.M."/>
            <person name="Shimizu K.K."/>
        </authorList>
    </citation>
    <scope>NUCLEOTIDE SEQUENCE</scope>
</reference>
<feature type="domain" description="Endonuclease/exonuclease/phosphatase" evidence="2">
    <location>
        <begin position="10"/>
        <end position="146"/>
    </location>
</feature>
<keyword evidence="1" id="KW-0378">Hydrolase</keyword>
<proteinExistence type="predicted"/>
<dbReference type="GO" id="GO:0006302">
    <property type="term" value="P:double-strand break repair"/>
    <property type="evidence" value="ECO:0007669"/>
    <property type="project" value="TreeGrafter"/>
</dbReference>
<dbReference type="InterPro" id="IPR005135">
    <property type="entry name" value="Endo/exonuclease/phosphatase"/>
</dbReference>
<evidence type="ECO:0000256" key="1">
    <source>
        <dbReference type="ARBA" id="ARBA00022801"/>
    </source>
</evidence>
<dbReference type="Proteomes" id="UP001054889">
    <property type="component" value="Unassembled WGS sequence"/>
</dbReference>
<dbReference type="Gene3D" id="3.60.10.10">
    <property type="entry name" value="Endonuclease/exonuclease/phosphatase"/>
    <property type="match status" value="1"/>
</dbReference>
<dbReference type="Pfam" id="PF03372">
    <property type="entry name" value="Exo_endo_phos"/>
    <property type="match status" value="1"/>
</dbReference>
<dbReference type="SUPFAM" id="SSF56219">
    <property type="entry name" value="DNase I-like"/>
    <property type="match status" value="1"/>
</dbReference>
<dbReference type="EMBL" id="BQKI01000084">
    <property type="protein sequence ID" value="GJN32422.1"/>
    <property type="molecule type" value="Genomic_DNA"/>
</dbReference>
<name>A0AAV5FCR2_ELECO</name>
<keyword evidence="4" id="KW-1185">Reference proteome</keyword>
<accession>A0AAV5FCR2</accession>
<dbReference type="GO" id="GO:0005737">
    <property type="term" value="C:cytoplasm"/>
    <property type="evidence" value="ECO:0007669"/>
    <property type="project" value="TreeGrafter"/>
</dbReference>
<dbReference type="GO" id="GO:0070260">
    <property type="term" value="F:5'-tyrosyl-DNA phosphodiesterase activity"/>
    <property type="evidence" value="ECO:0007669"/>
    <property type="project" value="TreeGrafter"/>
</dbReference>